<accession>A0A2H0VEN3</accession>
<dbReference type="EMBL" id="PFAJ01000008">
    <property type="protein sequence ID" value="PIR97567.1"/>
    <property type="molecule type" value="Genomic_DNA"/>
</dbReference>
<gene>
    <name evidence="2" type="ORF">COT91_00775</name>
</gene>
<evidence type="ECO:0000313" key="2">
    <source>
        <dbReference type="EMBL" id="PIR97567.1"/>
    </source>
</evidence>
<proteinExistence type="predicted"/>
<dbReference type="Proteomes" id="UP000230557">
    <property type="component" value="Unassembled WGS sequence"/>
</dbReference>
<feature type="region of interest" description="Disordered" evidence="1">
    <location>
        <begin position="22"/>
        <end position="54"/>
    </location>
</feature>
<evidence type="ECO:0000313" key="3">
    <source>
        <dbReference type="Proteomes" id="UP000230557"/>
    </source>
</evidence>
<protein>
    <submittedName>
        <fullName evidence="2">Uncharacterized protein</fullName>
    </submittedName>
</protein>
<reference evidence="3" key="1">
    <citation type="submission" date="2017-09" db="EMBL/GenBank/DDBJ databases">
        <title>Depth-based differentiation of microbial function through sediment-hosted aquifers and enrichment of novel symbionts in the deep terrestrial subsurface.</title>
        <authorList>
            <person name="Probst A.J."/>
            <person name="Ladd B."/>
            <person name="Jarett J.K."/>
            <person name="Geller-Mcgrath D.E."/>
            <person name="Sieber C.M.K."/>
            <person name="Emerson J.B."/>
            <person name="Anantharaman K."/>
            <person name="Thomas B.C."/>
            <person name="Malmstrom R."/>
            <person name="Stieglmeier M."/>
            <person name="Klingl A."/>
            <person name="Woyke T."/>
            <person name="Ryan C.M."/>
            <person name="Banfield J.F."/>
        </authorList>
    </citation>
    <scope>NUCLEOTIDE SEQUENCE [LARGE SCALE GENOMIC DNA]</scope>
</reference>
<sequence length="115" mass="12179">MPAVQKPFAAQALVVGRNPEVSHRATSVGHKREAYAAEPGDDLDPGGNIVGVEGADHHRNAPVRDAVVQQKLESGNLLFRPDRRPRARTALRRLGGNGGGLSITKYPSLLAANLG</sequence>
<dbReference type="AlphaFoldDB" id="A0A2H0VEN3"/>
<name>A0A2H0VEN3_9BACT</name>
<evidence type="ECO:0000256" key="1">
    <source>
        <dbReference type="SAM" id="MobiDB-lite"/>
    </source>
</evidence>
<comment type="caution">
    <text evidence="2">The sequence shown here is derived from an EMBL/GenBank/DDBJ whole genome shotgun (WGS) entry which is preliminary data.</text>
</comment>
<organism evidence="2 3">
    <name type="scientific">Candidatus Doudnabacteria bacterium CG10_big_fil_rev_8_21_14_0_10_41_10</name>
    <dbReference type="NCBI Taxonomy" id="1974551"/>
    <lineage>
        <taxon>Bacteria</taxon>
        <taxon>Candidatus Doudnaibacteriota</taxon>
    </lineage>
</organism>